<dbReference type="Pfam" id="PF07969">
    <property type="entry name" value="Amidohydro_3"/>
    <property type="match status" value="1"/>
</dbReference>
<dbReference type="InterPro" id="IPR032466">
    <property type="entry name" value="Metal_Hydrolase"/>
</dbReference>
<dbReference type="PANTHER" id="PTHR11647">
    <property type="entry name" value="HYDRANTOINASE/DIHYDROPYRIMIDINASE FAMILY MEMBER"/>
    <property type="match status" value="1"/>
</dbReference>
<dbReference type="GO" id="GO:0005829">
    <property type="term" value="C:cytosol"/>
    <property type="evidence" value="ECO:0007669"/>
    <property type="project" value="TreeGrafter"/>
</dbReference>
<dbReference type="GO" id="GO:0016812">
    <property type="term" value="F:hydrolase activity, acting on carbon-nitrogen (but not peptide) bonds, in cyclic amides"/>
    <property type="evidence" value="ECO:0007669"/>
    <property type="project" value="TreeGrafter"/>
</dbReference>
<dbReference type="EMBL" id="FAXC01000369">
    <property type="protein sequence ID" value="CUV10165.1"/>
    <property type="molecule type" value="Genomic_DNA"/>
</dbReference>
<accession>A0A160VHF3</accession>
<dbReference type="SUPFAM" id="SSF51556">
    <property type="entry name" value="Metallo-dependent hydrolases"/>
    <property type="match status" value="1"/>
</dbReference>
<dbReference type="PANTHER" id="PTHR11647:SF1">
    <property type="entry name" value="COLLAPSIN RESPONSE MEDIATOR PROTEIN"/>
    <property type="match status" value="1"/>
</dbReference>
<dbReference type="SUPFAM" id="SSF51338">
    <property type="entry name" value="Composite domain of metallo-dependent hydrolases"/>
    <property type="match status" value="1"/>
</dbReference>
<organism evidence="2">
    <name type="scientific">hydrothermal vent metagenome</name>
    <dbReference type="NCBI Taxonomy" id="652676"/>
    <lineage>
        <taxon>unclassified sequences</taxon>
        <taxon>metagenomes</taxon>
        <taxon>ecological metagenomes</taxon>
    </lineage>
</organism>
<dbReference type="Gene3D" id="3.20.20.140">
    <property type="entry name" value="Metal-dependent hydrolases"/>
    <property type="match status" value="3"/>
</dbReference>
<name>A0A160VHF3_9ZZZZ</name>
<dbReference type="PROSITE" id="PS51257">
    <property type="entry name" value="PROKAR_LIPOPROTEIN"/>
    <property type="match status" value="1"/>
</dbReference>
<dbReference type="InterPro" id="IPR011059">
    <property type="entry name" value="Metal-dep_hydrolase_composite"/>
</dbReference>
<sequence>MKKLLSIFLAVTFFAGCTKYDTIIRNGNIYDGTGGKPYPADLAIQGDKIVKIAPNIPERGKEEIDASNMAVSPGFINMLSWATTSLIADGRSLSDIKQGVTLEVFGEGGSMGPLNKQMKEDEKTSMGEFKYDIDWTTLGEYLESLERRGISTNVASFIGATTLRIHEIGYEDRPPTDREMENMRNLVRQAMEEGALGIGSSLIYAPAFYSSTEELIELCKIASDYNGMYISHLRSESNQFLEALEELITISEKAGIRAEVYHLKAGGVKNHYKMDQAIARIDAARKRGLDISTDMYTYIAGATGLDAHMPPWVQEGGYNKWVERLKDPDIRAQVKQEMTIDTDEWENLGYLAGPDGVLFAGFKNSDLRQYIGKTLKEVADELGKHYADVAMDFVIQDGSRVDVVYFLMSEENVKKQIQLPYISFGSDAGSLAPEGDFLKYNPHPRAYGNFARLLGKYVREEKLIPLEEAVYKLSGLSADKLKIKDRGYLKKGNFADVVIFDPETIQDHATFSNPHQLATGVLHVFVNGMQVLKDGEHTGKTPGRVVRGPGYKK</sequence>
<dbReference type="GO" id="GO:0047420">
    <property type="term" value="F:N-acyl-D-amino-acid deacylase activity"/>
    <property type="evidence" value="ECO:0007669"/>
    <property type="project" value="UniProtKB-EC"/>
</dbReference>
<protein>
    <submittedName>
        <fullName evidence="2">N-acyl-D-amino-acid deacylase</fullName>
        <ecNumber evidence="2">3.5.1.81</ecNumber>
    </submittedName>
</protein>
<reference evidence="2" key="1">
    <citation type="submission" date="2015-10" db="EMBL/GenBank/DDBJ databases">
        <authorList>
            <person name="Gilbert D.G."/>
        </authorList>
    </citation>
    <scope>NUCLEOTIDE SEQUENCE</scope>
</reference>
<dbReference type="InterPro" id="IPR050378">
    <property type="entry name" value="Metallo-dep_Hydrolases_sf"/>
</dbReference>
<gene>
    <name evidence="2" type="ORF">MGWOODY_Mmi190</name>
</gene>
<dbReference type="CDD" id="cd01297">
    <property type="entry name" value="D-aminoacylase"/>
    <property type="match status" value="1"/>
</dbReference>
<proteinExistence type="predicted"/>
<dbReference type="InterPro" id="IPR013108">
    <property type="entry name" value="Amidohydro_3"/>
</dbReference>
<feature type="domain" description="Amidohydrolase 3" evidence="1">
    <location>
        <begin position="440"/>
        <end position="531"/>
    </location>
</feature>
<dbReference type="AlphaFoldDB" id="A0A160VHF3"/>
<evidence type="ECO:0000259" key="1">
    <source>
        <dbReference type="Pfam" id="PF07969"/>
    </source>
</evidence>
<keyword evidence="2" id="KW-0378">Hydrolase</keyword>
<evidence type="ECO:0000313" key="2">
    <source>
        <dbReference type="EMBL" id="CUV10165.1"/>
    </source>
</evidence>
<dbReference type="EC" id="3.5.1.81" evidence="2"/>